<dbReference type="PANTHER" id="PTHR19384">
    <property type="entry name" value="NITRIC OXIDE SYNTHASE-RELATED"/>
    <property type="match status" value="1"/>
</dbReference>
<evidence type="ECO:0000313" key="8">
    <source>
        <dbReference type="Proteomes" id="UP000663832"/>
    </source>
</evidence>
<evidence type="ECO:0000313" key="7">
    <source>
        <dbReference type="EMBL" id="CAF1191101.1"/>
    </source>
</evidence>
<dbReference type="InterPro" id="IPR039261">
    <property type="entry name" value="FNR_nucleotide-bd"/>
</dbReference>
<dbReference type="Gene3D" id="1.20.990.10">
    <property type="entry name" value="NADPH-cytochrome p450 Reductase, Chain A, domain 3"/>
    <property type="match status" value="1"/>
</dbReference>
<evidence type="ECO:0000256" key="3">
    <source>
        <dbReference type="ARBA" id="ARBA00022827"/>
    </source>
</evidence>
<dbReference type="CDD" id="cd06206">
    <property type="entry name" value="bifunctional_CYPOR"/>
    <property type="match status" value="1"/>
</dbReference>
<dbReference type="Pfam" id="PF00175">
    <property type="entry name" value="NAD_binding_1"/>
    <property type="match status" value="1"/>
</dbReference>
<dbReference type="InterPro" id="IPR001433">
    <property type="entry name" value="OxRdtase_FAD/NAD-bd"/>
</dbReference>
<evidence type="ECO:0000259" key="5">
    <source>
        <dbReference type="PROSITE" id="PS51384"/>
    </source>
</evidence>
<dbReference type="Gene3D" id="2.40.30.10">
    <property type="entry name" value="Translation factors"/>
    <property type="match status" value="1"/>
</dbReference>
<comment type="cofactor">
    <cofactor evidence="1">
        <name>FAD</name>
        <dbReference type="ChEBI" id="CHEBI:57692"/>
    </cofactor>
</comment>
<dbReference type="SUPFAM" id="SSF63380">
    <property type="entry name" value="Riboflavin synthase domain-like"/>
    <property type="match status" value="1"/>
</dbReference>
<protein>
    <recommendedName>
        <fullName evidence="5">FAD-binding FR-type domain-containing protein</fullName>
    </recommendedName>
</protein>
<dbReference type="InterPro" id="IPR023173">
    <property type="entry name" value="NADPH_Cyt_P450_Rdtase_alpha"/>
</dbReference>
<sequence length="396" mass="44387">MFSKHARNFEQITDSGILLQSKVLVKATEIAPTIKHLEVKLPKGQTYRTGDYLAILPSNPVEIVYRVLKRFNLSTDTQVKIHCSTNTFFPTNHPVSAFDILSGYVELAQPISRKQIETLAALCKDEKEAAQLKNLNGDTYEIEILNKRISILDTLELYSSCDLSFAQYLRMLPSLRVRQYSISSSPLWNSEVVTLTFDVLNVPALSGSGQYFGVASNYLANLREGNPISCSVRASNTRFHPPEDTTIPIVMIAAGTGIAPFCGFIQERAAQLVYGRNIGSTILYYGCRSQEDFLYSNEFEKWSSLGAVQVKSVFSRQSNNGKKYVQDLLWEDRNEIASLYCEGARFYTCGSGRKVGASVKTCFIKIIAEIKQCNEEEATKILEKISCDRYNVDVFA</sequence>
<dbReference type="Proteomes" id="UP000663877">
    <property type="component" value="Unassembled WGS sequence"/>
</dbReference>
<evidence type="ECO:0000256" key="4">
    <source>
        <dbReference type="ARBA" id="ARBA00023002"/>
    </source>
</evidence>
<keyword evidence="8" id="KW-1185">Reference proteome</keyword>
<dbReference type="SUPFAM" id="SSF52343">
    <property type="entry name" value="Ferredoxin reductase-like, C-terminal NADP-linked domain"/>
    <property type="match status" value="1"/>
</dbReference>
<evidence type="ECO:0000256" key="1">
    <source>
        <dbReference type="ARBA" id="ARBA00001974"/>
    </source>
</evidence>
<dbReference type="OrthoDB" id="1470350at2759"/>
<reference evidence="6" key="1">
    <citation type="submission" date="2021-02" db="EMBL/GenBank/DDBJ databases">
        <authorList>
            <person name="Nowell W R."/>
        </authorList>
    </citation>
    <scope>NUCLEOTIDE SEQUENCE</scope>
</reference>
<dbReference type="GO" id="GO:0003958">
    <property type="term" value="F:NADPH-hemoprotein reductase activity"/>
    <property type="evidence" value="ECO:0007669"/>
    <property type="project" value="TreeGrafter"/>
</dbReference>
<dbReference type="EMBL" id="CAJNOI010000218">
    <property type="protein sequence ID" value="CAF1191101.1"/>
    <property type="molecule type" value="Genomic_DNA"/>
</dbReference>
<proteinExistence type="predicted"/>
<gene>
    <name evidence="7" type="ORF">BJG266_LOCUS26339</name>
    <name evidence="6" type="ORF">QVE165_LOCUS11991</name>
</gene>
<dbReference type="PRINTS" id="PR00371">
    <property type="entry name" value="FPNCR"/>
</dbReference>
<dbReference type="GO" id="GO:0050660">
    <property type="term" value="F:flavin adenine dinucleotide binding"/>
    <property type="evidence" value="ECO:0007669"/>
    <property type="project" value="TreeGrafter"/>
</dbReference>
<dbReference type="Proteomes" id="UP000663832">
    <property type="component" value="Unassembled WGS sequence"/>
</dbReference>
<dbReference type="GO" id="GO:0005829">
    <property type="term" value="C:cytosol"/>
    <property type="evidence" value="ECO:0007669"/>
    <property type="project" value="TreeGrafter"/>
</dbReference>
<dbReference type="GO" id="GO:0010181">
    <property type="term" value="F:FMN binding"/>
    <property type="evidence" value="ECO:0007669"/>
    <property type="project" value="TreeGrafter"/>
</dbReference>
<comment type="caution">
    <text evidence="6">The sequence shown here is derived from an EMBL/GenBank/DDBJ whole genome shotgun (WGS) entry which is preliminary data.</text>
</comment>
<dbReference type="Pfam" id="PF00667">
    <property type="entry name" value="FAD_binding_1"/>
    <property type="match status" value="1"/>
</dbReference>
<feature type="domain" description="FAD-binding FR-type" evidence="5">
    <location>
        <begin position="17"/>
        <end position="242"/>
    </location>
</feature>
<dbReference type="Gene3D" id="3.40.50.80">
    <property type="entry name" value="Nucleotide-binding domain of ferredoxin-NADP reductase (FNR) module"/>
    <property type="match status" value="1"/>
</dbReference>
<keyword evidence="3" id="KW-0274">FAD</keyword>
<dbReference type="InterPro" id="IPR017927">
    <property type="entry name" value="FAD-bd_FR_type"/>
</dbReference>
<dbReference type="PROSITE" id="PS51384">
    <property type="entry name" value="FAD_FR"/>
    <property type="match status" value="1"/>
</dbReference>
<dbReference type="InterPro" id="IPR017938">
    <property type="entry name" value="Riboflavin_synthase-like_b-brl"/>
</dbReference>
<keyword evidence="4" id="KW-0560">Oxidoreductase</keyword>
<dbReference type="InterPro" id="IPR003097">
    <property type="entry name" value="CysJ-like_FAD-binding"/>
</dbReference>
<dbReference type="AlphaFoldDB" id="A0A814D110"/>
<name>A0A814D110_9BILA</name>
<dbReference type="InterPro" id="IPR001709">
    <property type="entry name" value="Flavoprot_Pyr_Nucl_cyt_Rdtase"/>
</dbReference>
<organism evidence="6 8">
    <name type="scientific">Adineta steineri</name>
    <dbReference type="NCBI Taxonomy" id="433720"/>
    <lineage>
        <taxon>Eukaryota</taxon>
        <taxon>Metazoa</taxon>
        <taxon>Spiralia</taxon>
        <taxon>Gnathifera</taxon>
        <taxon>Rotifera</taxon>
        <taxon>Eurotatoria</taxon>
        <taxon>Bdelloidea</taxon>
        <taxon>Adinetida</taxon>
        <taxon>Adinetidae</taxon>
        <taxon>Adineta</taxon>
    </lineage>
</organism>
<accession>A0A814D110</accession>
<evidence type="ECO:0000256" key="2">
    <source>
        <dbReference type="ARBA" id="ARBA00022630"/>
    </source>
</evidence>
<evidence type="ECO:0000313" key="6">
    <source>
        <dbReference type="EMBL" id="CAF0947016.1"/>
    </source>
</evidence>
<keyword evidence="2" id="KW-0285">Flavoprotein</keyword>
<dbReference type="PANTHER" id="PTHR19384:SF127">
    <property type="entry name" value="BIFUNCTIONAL CYTOCHROME P450_NADPH--P450 REDUCTASE"/>
    <property type="match status" value="1"/>
</dbReference>
<dbReference type="EMBL" id="CAJNOM010000059">
    <property type="protein sequence ID" value="CAF0947016.1"/>
    <property type="molecule type" value="Genomic_DNA"/>
</dbReference>